<dbReference type="AlphaFoldDB" id="A0A432XBS4"/>
<gene>
    <name evidence="1" type="ORF">CWE24_11570</name>
</gene>
<sequence length="310" mass="32573">MNGRVYDYNLGRFLSVDPLIHMEGGSQGINPYSYLMNNPLAGIDPTGYDPEKETIEVSADSQVYSDSDGNKYVSAGDGSGDYIKVDSISSTKSNGTTVTANFDNGSVTSMSATKGNATVSVTDIGSQQQTATLSFQDQGGGSGTNGEQSFIDDAFGATKEMFGDVADGIAWRYNAVADGISEDFSEGFLEGVINFTGGRTDTSALEDFRRNYAETSIVLGPIADLDKKATGMLVGGQLAKTNGGMTFGQWAKTGFRPAPHLQTRAATLGYVGRTSAINGAVVTAAYEFGNAVGSGIRVGVNRFARYLADE</sequence>
<comment type="caution">
    <text evidence="1">The sequence shown here is derived from an EMBL/GenBank/DDBJ whole genome shotgun (WGS) entry which is preliminary data.</text>
</comment>
<protein>
    <recommendedName>
        <fullName evidence="3">RHS repeat-associated core domain-containing protein</fullName>
    </recommendedName>
</protein>
<evidence type="ECO:0000313" key="1">
    <source>
        <dbReference type="EMBL" id="RUO46208.1"/>
    </source>
</evidence>
<name>A0A432XBS4_9GAMM</name>
<dbReference type="Gene3D" id="2.180.10.10">
    <property type="entry name" value="RHS repeat-associated core"/>
    <property type="match status" value="1"/>
</dbReference>
<dbReference type="InterPro" id="IPR022385">
    <property type="entry name" value="Rhs_assc_core"/>
</dbReference>
<dbReference type="OrthoDB" id="9815903at2"/>
<keyword evidence="2" id="KW-1185">Reference proteome</keyword>
<dbReference type="STRING" id="519452.SAMN04488139_2465"/>
<proteinExistence type="predicted"/>
<evidence type="ECO:0008006" key="3">
    <source>
        <dbReference type="Google" id="ProtNLM"/>
    </source>
</evidence>
<dbReference type="EMBL" id="PIPU01000008">
    <property type="protein sequence ID" value="RUO46208.1"/>
    <property type="molecule type" value="Genomic_DNA"/>
</dbReference>
<accession>A0A432XBS4</accession>
<evidence type="ECO:0000313" key="2">
    <source>
        <dbReference type="Proteomes" id="UP000286985"/>
    </source>
</evidence>
<organism evidence="1 2">
    <name type="scientific">Pseudidiomarina donghaiensis</name>
    <dbReference type="NCBI Taxonomy" id="519452"/>
    <lineage>
        <taxon>Bacteria</taxon>
        <taxon>Pseudomonadati</taxon>
        <taxon>Pseudomonadota</taxon>
        <taxon>Gammaproteobacteria</taxon>
        <taxon>Alteromonadales</taxon>
        <taxon>Idiomarinaceae</taxon>
        <taxon>Pseudidiomarina</taxon>
    </lineage>
</organism>
<reference evidence="2" key="1">
    <citation type="journal article" date="2018" name="Front. Microbiol.">
        <title>Genome-Based Analysis Reveals the Taxonomy and Diversity of the Family Idiomarinaceae.</title>
        <authorList>
            <person name="Liu Y."/>
            <person name="Lai Q."/>
            <person name="Shao Z."/>
        </authorList>
    </citation>
    <scope>NUCLEOTIDE SEQUENCE [LARGE SCALE GENOMIC DNA]</scope>
    <source>
        <strain evidence="2">908033</strain>
    </source>
</reference>
<dbReference type="NCBIfam" id="TIGR03696">
    <property type="entry name" value="Rhs_assc_core"/>
    <property type="match status" value="1"/>
</dbReference>
<dbReference type="Proteomes" id="UP000286985">
    <property type="component" value="Unassembled WGS sequence"/>
</dbReference>